<evidence type="ECO:0000313" key="1">
    <source>
        <dbReference type="EMBL" id="AAY60620.1"/>
    </source>
</evidence>
<dbReference type="EMBL" id="CP000042">
    <property type="protein sequence ID" value="AAY60620.1"/>
    <property type="molecule type" value="Genomic_DNA"/>
</dbReference>
<organism evidence="1 2">
    <name type="scientific">Bacillus cereus (strain ZK / E33L)</name>
    <dbReference type="NCBI Taxonomy" id="288681"/>
    <lineage>
        <taxon>Bacteria</taxon>
        <taxon>Bacillati</taxon>
        <taxon>Bacillota</taxon>
        <taxon>Bacilli</taxon>
        <taxon>Bacillales</taxon>
        <taxon>Bacillaceae</taxon>
        <taxon>Bacillus</taxon>
        <taxon>Bacillus cereus group</taxon>
    </lineage>
</organism>
<dbReference type="KEGG" id="bcz:pE33L54_0014"/>
<geneLocation type="plasmid" evidence="1 2">
    <name>pE33L54</name>
</geneLocation>
<reference evidence="2" key="1">
    <citation type="journal article" date="2006" name="J. Bacteriol.">
        <title>Pathogenomic sequence analysis of Bacillus cereus and Bacillus thuringiensis isolates closely related to Bacillus anthracis.</title>
        <authorList>
            <person name="Han C.S."/>
            <person name="Xie G."/>
            <person name="Challacombe J.F."/>
            <person name="Altherr M.R."/>
            <person name="Bhotika S.S."/>
            <person name="Brown N."/>
            <person name="Bruce D."/>
            <person name="Campbell C.S."/>
            <person name="Campbell M.L."/>
            <person name="Chen J."/>
            <person name="Chertkov O."/>
            <person name="Cleland C."/>
            <person name="Dimitrijevic M."/>
            <person name="Doggett N.A."/>
            <person name="Fawcett J.J."/>
            <person name="Glavina T."/>
            <person name="Goodwin L.A."/>
            <person name="Green L.D."/>
            <person name="Hill K.K."/>
            <person name="Hitchcock P."/>
            <person name="Jackson P.J."/>
            <person name="Keim P."/>
            <person name="Kewalramani A.R."/>
            <person name="Longmire J."/>
            <person name="Lucas S."/>
            <person name="Malfatti S."/>
            <person name="McMurry K."/>
            <person name="Meincke L.J."/>
            <person name="Misra M."/>
            <person name="Moseman B.L."/>
            <person name="Mundt M."/>
            <person name="Munk A.C."/>
            <person name="Okinaka R.T."/>
            <person name="Parson-Quintana B."/>
            <person name="Reilly L.P."/>
            <person name="Richardson P."/>
            <person name="Robinson D.L."/>
            <person name="Rubin E."/>
            <person name="Saunders E."/>
            <person name="Tapia R."/>
            <person name="Tesmer J.G."/>
            <person name="Thayer N."/>
            <person name="Thompson L.S."/>
            <person name="Tice H."/>
            <person name="Ticknor L.O."/>
            <person name="Wills P.L."/>
            <person name="Brettin T.S."/>
            <person name="Gilna P."/>
        </authorList>
    </citation>
    <scope>NUCLEOTIDE SEQUENCE [LARGE SCALE GENOMIC DNA]</scope>
    <source>
        <strain evidence="2">ZK / E33L</strain>
        <plasmid evidence="2">pE33L54</plasmid>
    </source>
</reference>
<dbReference type="AlphaFoldDB" id="Q4V0Y7"/>
<name>Q4V0Y7_BACCZ</name>
<sequence>MKMGIFHLFSIYLNDILSVCLVFTTKYKQYSLNFRNNKLNKFLYKKNRNKKIKGTKGVFLFVF</sequence>
<dbReference type="PATRIC" id="fig|288681.22.peg.6024"/>
<keyword evidence="1" id="KW-0614">Plasmid</keyword>
<accession>Q4V0Y7</accession>
<gene>
    <name evidence="1" type="ordered locus">pE33L54_0014</name>
</gene>
<dbReference type="Proteomes" id="UP000002612">
    <property type="component" value="Plasmid pE33L54"/>
</dbReference>
<protein>
    <submittedName>
        <fullName evidence="1">Uncharacterized protein</fullName>
    </submittedName>
</protein>
<proteinExistence type="predicted"/>
<evidence type="ECO:0000313" key="2">
    <source>
        <dbReference type="Proteomes" id="UP000002612"/>
    </source>
</evidence>